<dbReference type="NCBIfam" id="NF003267">
    <property type="entry name" value="PRK04235.1-6"/>
    <property type="match status" value="1"/>
</dbReference>
<dbReference type="EC" id="2.1.1.282" evidence="7"/>
<dbReference type="InterPro" id="IPR003827">
    <property type="entry name" value="tRNA_yW-synthesising"/>
</dbReference>
<gene>
    <name evidence="7" type="primary">taw3</name>
    <name evidence="9" type="ORF">HA336_06240</name>
</gene>
<dbReference type="SUPFAM" id="SSF111278">
    <property type="entry name" value="SSo0622-like"/>
    <property type="match status" value="1"/>
</dbReference>
<comment type="function">
    <text evidence="7">S-adenosyl-L-methionine-dependent methyltransferase that acts as a component of the wyosine derivatives biosynthesis pathway. Probably methylates N-4 position of wybutosine-86 to produce wybutosine-72.</text>
</comment>
<dbReference type="GO" id="GO:0008175">
    <property type="term" value="F:tRNA methyltransferase activity"/>
    <property type="evidence" value="ECO:0007669"/>
    <property type="project" value="InterPro"/>
</dbReference>
<dbReference type="InterPro" id="IPR036602">
    <property type="entry name" value="tRNA_yW-synthesising-like_sf"/>
</dbReference>
<keyword evidence="3 7" id="KW-0808">Transferase</keyword>
<sequence length="193" mass="21635">MHWEGEKRRRLKELERAIERGEVDEAAIPVLETLNSFEEYCTTSSCSGRVVVLHEPEVGDKIGSEFVAKWHEPPEPEEVREAVLKAPEEGITWVKAQPPLFHVMCRDLEAAVRLRNIASEAGFKASSIRSVKSSKVIVEILGGERMDVPAKVNGKLTLREKAWDSVVALCNDILRSGHERLSRLVEALKGLSR</sequence>
<keyword evidence="5 7" id="KW-0819">tRNA processing</keyword>
<reference evidence="9" key="1">
    <citation type="journal article" date="2020" name="bioRxiv">
        <title>A rank-normalized archaeal taxonomy based on genome phylogeny resolves widespread incomplete and uneven classifications.</title>
        <authorList>
            <person name="Rinke C."/>
            <person name="Chuvochina M."/>
            <person name="Mussig A.J."/>
            <person name="Chaumeil P.-A."/>
            <person name="Waite D.W."/>
            <person name="Whitman W.B."/>
            <person name="Parks D.H."/>
            <person name="Hugenholtz P."/>
        </authorList>
    </citation>
    <scope>NUCLEOTIDE SEQUENCE</scope>
    <source>
        <strain evidence="9">UBA8853</strain>
    </source>
</reference>
<evidence type="ECO:0000256" key="1">
    <source>
        <dbReference type="ARBA" id="ARBA00008569"/>
    </source>
</evidence>
<accession>A0A832TIN5</accession>
<evidence type="ECO:0000256" key="6">
    <source>
        <dbReference type="ARBA" id="ARBA00030554"/>
    </source>
</evidence>
<comment type="catalytic activity">
    <reaction evidence="7">
        <text>4-demethyl-7-[(3S)-3-amino-3-carboxypropyl]wyosine(37) in tRNA(Phe) + S-adenosyl-L-methionine = 7-[(3S)-3-amino-3-carboxypropyl]wyosine(37) in tRNA(Phe) + S-adenosyl-L-homocysteine + H(+)</text>
        <dbReference type="Rhea" id="RHEA:36635"/>
        <dbReference type="Rhea" id="RHEA-COMP:10378"/>
        <dbReference type="Rhea" id="RHEA-COMP:10379"/>
        <dbReference type="ChEBI" id="CHEBI:15378"/>
        <dbReference type="ChEBI" id="CHEBI:57856"/>
        <dbReference type="ChEBI" id="CHEBI:59789"/>
        <dbReference type="ChEBI" id="CHEBI:73543"/>
        <dbReference type="ChEBI" id="CHEBI:73550"/>
        <dbReference type="EC" id="2.1.1.282"/>
    </reaction>
</comment>
<dbReference type="Gene3D" id="3.30.1960.10">
    <property type="entry name" value="tRNA wybutosine-synthesizing-like"/>
    <property type="match status" value="1"/>
</dbReference>
<dbReference type="InterPro" id="IPR022908">
    <property type="entry name" value="Taw3"/>
</dbReference>
<dbReference type="OMA" id="LGKWHHY"/>
<evidence type="ECO:0000313" key="10">
    <source>
        <dbReference type="Proteomes" id="UP000619545"/>
    </source>
</evidence>
<dbReference type="HAMAP" id="MF_00266">
    <property type="entry name" value="TYW3_archaea"/>
    <property type="match status" value="1"/>
</dbReference>
<dbReference type="Pfam" id="PF02676">
    <property type="entry name" value="TYW3"/>
    <property type="match status" value="1"/>
</dbReference>
<dbReference type="PANTHER" id="PTHR48418:SF1">
    <property type="entry name" value="TRNA WYBUTOSINE-SYNTHESIZING PROTEIN 3"/>
    <property type="match status" value="1"/>
</dbReference>
<protein>
    <recommendedName>
        <fullName evidence="6 7">tRNA(Phe) 7-((3-amino-3-carboxypropyl)-4-demethylwyosine(37)-N(4))-methyltransferase</fullName>
        <ecNumber evidence="7">2.1.1.282</ecNumber>
    </recommendedName>
    <alternativeName>
        <fullName evidence="7">tRNA wyosine derivatives biosynthesis protein Taw3</fullName>
    </alternativeName>
</protein>
<dbReference type="GO" id="GO:0031591">
    <property type="term" value="P:wybutosine biosynthetic process"/>
    <property type="evidence" value="ECO:0007669"/>
    <property type="project" value="InterPro"/>
</dbReference>
<dbReference type="GeneID" id="1477351"/>
<keyword evidence="2 7" id="KW-0489">Methyltransferase</keyword>
<evidence type="ECO:0000259" key="8">
    <source>
        <dbReference type="Pfam" id="PF02676"/>
    </source>
</evidence>
<keyword evidence="4 7" id="KW-0949">S-adenosyl-L-methionine</keyword>
<dbReference type="Proteomes" id="UP000619545">
    <property type="component" value="Unassembled WGS sequence"/>
</dbReference>
<dbReference type="GO" id="GO:0030488">
    <property type="term" value="P:tRNA methylation"/>
    <property type="evidence" value="ECO:0007669"/>
    <property type="project" value="InterPro"/>
</dbReference>
<feature type="domain" description="tRNA wybutosine-synthesizing protein" evidence="8">
    <location>
        <begin position="6"/>
        <end position="189"/>
    </location>
</feature>
<evidence type="ECO:0000256" key="7">
    <source>
        <dbReference type="HAMAP-Rule" id="MF_00266"/>
    </source>
</evidence>
<dbReference type="RefSeq" id="WP_011018420.1">
    <property type="nucleotide sequence ID" value="NZ_DUJS01000004.1"/>
</dbReference>
<evidence type="ECO:0000313" key="9">
    <source>
        <dbReference type="EMBL" id="HII70813.1"/>
    </source>
</evidence>
<dbReference type="PANTHER" id="PTHR48418">
    <property type="entry name" value="TRNA WYBUTOSINE-SYNTHESIZING PROTEIN 3"/>
    <property type="match status" value="1"/>
</dbReference>
<evidence type="ECO:0000256" key="2">
    <source>
        <dbReference type="ARBA" id="ARBA00022603"/>
    </source>
</evidence>
<dbReference type="AlphaFoldDB" id="A0A832TIN5"/>
<evidence type="ECO:0000256" key="3">
    <source>
        <dbReference type="ARBA" id="ARBA00022679"/>
    </source>
</evidence>
<proteinExistence type="inferred from homology"/>
<organism evidence="9 10">
    <name type="scientific">Methanopyrus kandleri</name>
    <dbReference type="NCBI Taxonomy" id="2320"/>
    <lineage>
        <taxon>Archaea</taxon>
        <taxon>Methanobacteriati</taxon>
        <taxon>Methanobacteriota</taxon>
        <taxon>Methanomada group</taxon>
        <taxon>Methanopyri</taxon>
        <taxon>Methanopyrales</taxon>
        <taxon>Methanopyraceae</taxon>
        <taxon>Methanopyrus</taxon>
    </lineage>
</organism>
<name>A0A832TIN5_9EURY</name>
<dbReference type="EMBL" id="DUJS01000004">
    <property type="protein sequence ID" value="HII70813.1"/>
    <property type="molecule type" value="Genomic_DNA"/>
</dbReference>
<comment type="similarity">
    <text evidence="1 7">Belongs to the TYW3 family.</text>
</comment>
<evidence type="ECO:0000256" key="5">
    <source>
        <dbReference type="ARBA" id="ARBA00022694"/>
    </source>
</evidence>
<comment type="caution">
    <text evidence="9">The sequence shown here is derived from an EMBL/GenBank/DDBJ whole genome shotgun (WGS) entry which is preliminary data.</text>
</comment>
<evidence type="ECO:0000256" key="4">
    <source>
        <dbReference type="ARBA" id="ARBA00022691"/>
    </source>
</evidence>